<evidence type="ECO:0000313" key="1">
    <source>
        <dbReference type="EMBL" id="VDP22023.1"/>
    </source>
</evidence>
<proteinExistence type="predicted"/>
<dbReference type="Proteomes" id="UP000267606">
    <property type="component" value="Unassembled WGS sequence"/>
</dbReference>
<organism evidence="3">
    <name type="scientific">Onchocerca flexuosa</name>
    <dbReference type="NCBI Taxonomy" id="387005"/>
    <lineage>
        <taxon>Eukaryota</taxon>
        <taxon>Metazoa</taxon>
        <taxon>Ecdysozoa</taxon>
        <taxon>Nematoda</taxon>
        <taxon>Chromadorea</taxon>
        <taxon>Rhabditida</taxon>
        <taxon>Spirurina</taxon>
        <taxon>Spiruromorpha</taxon>
        <taxon>Filarioidea</taxon>
        <taxon>Onchocercidae</taxon>
        <taxon>Onchocerca</taxon>
    </lineage>
</organism>
<sequence>MYGLEIGSSDFPKDNLTKLSPFREYANKLSRIRICKLLEYINVLLYMYRWIHRVISYIVDVHVQIHVCLVHVQMHLCLLPDLDGIIDYIDKKKKNTFT</sequence>
<name>A0A183I6V8_9BILA</name>
<accession>A0A183I6V8</accession>
<evidence type="ECO:0000313" key="3">
    <source>
        <dbReference type="WBParaSite" id="OFLC_0001548101-mRNA-1"/>
    </source>
</evidence>
<dbReference type="WBParaSite" id="OFLC_0001548101-mRNA-1">
    <property type="protein sequence ID" value="OFLC_0001548101-mRNA-1"/>
    <property type="gene ID" value="OFLC_0001548101"/>
</dbReference>
<dbReference type="AlphaFoldDB" id="A0A183I6V8"/>
<keyword evidence="2" id="KW-1185">Reference proteome</keyword>
<dbReference type="EMBL" id="UZAJ01042198">
    <property type="protein sequence ID" value="VDP22023.1"/>
    <property type="molecule type" value="Genomic_DNA"/>
</dbReference>
<evidence type="ECO:0000313" key="2">
    <source>
        <dbReference type="Proteomes" id="UP000267606"/>
    </source>
</evidence>
<protein>
    <submittedName>
        <fullName evidence="1 3">Uncharacterized protein</fullName>
    </submittedName>
</protein>
<gene>
    <name evidence="1" type="ORF">OFLC_LOCUS15470</name>
</gene>
<reference evidence="3" key="1">
    <citation type="submission" date="2016-06" db="UniProtKB">
        <authorList>
            <consortium name="WormBaseParasite"/>
        </authorList>
    </citation>
    <scope>IDENTIFICATION</scope>
</reference>
<reference evidence="1 2" key="2">
    <citation type="submission" date="2018-11" db="EMBL/GenBank/DDBJ databases">
        <authorList>
            <consortium name="Pathogen Informatics"/>
        </authorList>
    </citation>
    <scope>NUCLEOTIDE SEQUENCE [LARGE SCALE GENOMIC DNA]</scope>
</reference>